<dbReference type="EMBL" id="JAWDGP010004279">
    <property type="protein sequence ID" value="KAK3765641.1"/>
    <property type="molecule type" value="Genomic_DNA"/>
</dbReference>
<name>A0AAE0ZBJ2_9GAST</name>
<sequence>MTSRTSSTKTRDRPNPQLDNLSTKEEVRKAVKLLSCGKAPGPDAIPAEVYKAGGPVMIQKLTHRFQCIWREGKVPQQSKDASIVHIYKRKGNCQSCNNHKGISHLCIAGKTLARVLLNRLLQTKTPPRKPVRLPRRSWDI</sequence>
<evidence type="ECO:0000313" key="3">
    <source>
        <dbReference type="Proteomes" id="UP001283361"/>
    </source>
</evidence>
<organism evidence="2 3">
    <name type="scientific">Elysia crispata</name>
    <name type="common">lettuce slug</name>
    <dbReference type="NCBI Taxonomy" id="231223"/>
    <lineage>
        <taxon>Eukaryota</taxon>
        <taxon>Metazoa</taxon>
        <taxon>Spiralia</taxon>
        <taxon>Lophotrochozoa</taxon>
        <taxon>Mollusca</taxon>
        <taxon>Gastropoda</taxon>
        <taxon>Heterobranchia</taxon>
        <taxon>Euthyneura</taxon>
        <taxon>Panpulmonata</taxon>
        <taxon>Sacoglossa</taxon>
        <taxon>Placobranchoidea</taxon>
        <taxon>Plakobranchidae</taxon>
        <taxon>Elysia</taxon>
    </lineage>
</organism>
<feature type="region of interest" description="Disordered" evidence="1">
    <location>
        <begin position="1"/>
        <end position="24"/>
    </location>
</feature>
<dbReference type="AlphaFoldDB" id="A0AAE0ZBJ2"/>
<dbReference type="Proteomes" id="UP001283361">
    <property type="component" value="Unassembled WGS sequence"/>
</dbReference>
<dbReference type="PANTHER" id="PTHR19446">
    <property type="entry name" value="REVERSE TRANSCRIPTASES"/>
    <property type="match status" value="1"/>
</dbReference>
<comment type="caution">
    <text evidence="2">The sequence shown here is derived from an EMBL/GenBank/DDBJ whole genome shotgun (WGS) entry which is preliminary data.</text>
</comment>
<evidence type="ECO:0000313" key="2">
    <source>
        <dbReference type="EMBL" id="KAK3765641.1"/>
    </source>
</evidence>
<accession>A0AAE0ZBJ2</accession>
<reference evidence="2" key="1">
    <citation type="journal article" date="2023" name="G3 (Bethesda)">
        <title>A reference genome for the long-term kleptoplast-retaining sea slug Elysia crispata morphotype clarki.</title>
        <authorList>
            <person name="Eastman K.E."/>
            <person name="Pendleton A.L."/>
            <person name="Shaikh M.A."/>
            <person name="Suttiyut T."/>
            <person name="Ogas R."/>
            <person name="Tomko P."/>
            <person name="Gavelis G."/>
            <person name="Widhalm J.R."/>
            <person name="Wisecaver J.H."/>
        </authorList>
    </citation>
    <scope>NUCLEOTIDE SEQUENCE</scope>
    <source>
        <strain evidence="2">ECLA1</strain>
    </source>
</reference>
<protein>
    <submittedName>
        <fullName evidence="2">Uncharacterized protein</fullName>
    </submittedName>
</protein>
<evidence type="ECO:0000256" key="1">
    <source>
        <dbReference type="SAM" id="MobiDB-lite"/>
    </source>
</evidence>
<gene>
    <name evidence="2" type="ORF">RRG08_063678</name>
</gene>
<proteinExistence type="predicted"/>
<keyword evidence="3" id="KW-1185">Reference proteome</keyword>